<accession>F3KZ74</accession>
<gene>
    <name evidence="1" type="ORF">IMCC3088_185</name>
</gene>
<dbReference type="AlphaFoldDB" id="F3KZ74"/>
<dbReference type="EMBL" id="AEIG01000011">
    <property type="protein sequence ID" value="EGG30561.1"/>
    <property type="molecule type" value="Genomic_DNA"/>
</dbReference>
<evidence type="ECO:0000313" key="1">
    <source>
        <dbReference type="EMBL" id="EGG30561.1"/>
    </source>
</evidence>
<evidence type="ECO:0000313" key="2">
    <source>
        <dbReference type="Proteomes" id="UP000005615"/>
    </source>
</evidence>
<proteinExistence type="predicted"/>
<sequence length="52" mass="5679">MPLRSLLNLVRVMLNAPHALVWLPRDGGSIATLAGENALSSRSTQVRVPFHD</sequence>
<comment type="caution">
    <text evidence="1">The sequence shown here is derived from an EMBL/GenBank/DDBJ whole genome shotgun (WGS) entry which is preliminary data.</text>
</comment>
<dbReference type="Proteomes" id="UP000005615">
    <property type="component" value="Unassembled WGS sequence"/>
</dbReference>
<keyword evidence="2" id="KW-1185">Reference proteome</keyword>
<name>F3KZ74_9GAMM</name>
<organism evidence="1 2">
    <name type="scientific">Aequoribacter fuscus</name>
    <dbReference type="NCBI Taxonomy" id="2518989"/>
    <lineage>
        <taxon>Bacteria</taxon>
        <taxon>Pseudomonadati</taxon>
        <taxon>Pseudomonadota</taxon>
        <taxon>Gammaproteobacteria</taxon>
        <taxon>Cellvibrionales</taxon>
        <taxon>Halieaceae</taxon>
        <taxon>Aequoribacter</taxon>
    </lineage>
</organism>
<dbReference type="STRING" id="2518989.IMCC3088_185"/>
<reference evidence="1 2" key="1">
    <citation type="journal article" date="2011" name="J. Bacteriol.">
        <title>Genome sequence of strain IMCC3088, a proteorhodopsin-containing marine bacterium belonging to the OM60/NOR5 clade.</title>
        <authorList>
            <person name="Jang Y."/>
            <person name="Oh H.M."/>
            <person name="Kang I."/>
            <person name="Lee K."/>
            <person name="Yang S.J."/>
            <person name="Cho J.C."/>
        </authorList>
    </citation>
    <scope>NUCLEOTIDE SEQUENCE [LARGE SCALE GENOMIC DNA]</scope>
    <source>
        <strain evidence="1 2">IMCC3088</strain>
    </source>
</reference>
<protein>
    <submittedName>
        <fullName evidence="1">Uncharacterized protein</fullName>
    </submittedName>
</protein>